<evidence type="ECO:0000313" key="3">
    <source>
        <dbReference type="Proteomes" id="UP000075349"/>
    </source>
</evidence>
<sequence>MSILLNKNVKQALINTLIFSFAQAAFTLAITIATACIQSFSFVENNRLGLVYPWLTKPMKYRGNLHLKTGVYGKNNK</sequence>
<proteinExistence type="predicted"/>
<dbReference type="EMBL" id="LOMK01000001">
    <property type="protein sequence ID" value="KYN24745.1"/>
    <property type="molecule type" value="Genomic_DNA"/>
</dbReference>
<reference evidence="3" key="1">
    <citation type="submission" date="2015-12" db="EMBL/GenBank/DDBJ databases">
        <authorList>
            <person name="Tarr C.L."/>
            <person name="Gladney L.M."/>
        </authorList>
    </citation>
    <scope>NUCLEOTIDE SEQUENCE [LARGE SCALE GENOMIC DNA]</scope>
    <source>
        <strain evidence="3">2756-81</strain>
    </source>
</reference>
<comment type="caution">
    <text evidence="2">The sequence shown here is derived from an EMBL/GenBank/DDBJ whole genome shotgun (WGS) entry which is preliminary data.</text>
</comment>
<keyword evidence="1" id="KW-0472">Membrane</keyword>
<gene>
    <name evidence="2" type="ORF">AUQ44_02355</name>
</gene>
<feature type="transmembrane region" description="Helical" evidence="1">
    <location>
        <begin position="12"/>
        <end position="40"/>
    </location>
</feature>
<dbReference type="AlphaFoldDB" id="A0A151JG70"/>
<name>A0A151JG70_9VIBR</name>
<evidence type="ECO:0000256" key="1">
    <source>
        <dbReference type="SAM" id="Phobius"/>
    </source>
</evidence>
<keyword evidence="1" id="KW-0812">Transmembrane</keyword>
<accession>A0A151JG70</accession>
<organism evidence="2 3">
    <name type="scientific">Vibrio cidicii</name>
    <dbReference type="NCBI Taxonomy" id="1763883"/>
    <lineage>
        <taxon>Bacteria</taxon>
        <taxon>Pseudomonadati</taxon>
        <taxon>Pseudomonadota</taxon>
        <taxon>Gammaproteobacteria</taxon>
        <taxon>Vibrionales</taxon>
        <taxon>Vibrionaceae</taxon>
        <taxon>Vibrio</taxon>
    </lineage>
</organism>
<protein>
    <submittedName>
        <fullName evidence="2">Uncharacterized protein</fullName>
    </submittedName>
</protein>
<dbReference type="Proteomes" id="UP000075349">
    <property type="component" value="Unassembled WGS sequence"/>
</dbReference>
<keyword evidence="1" id="KW-1133">Transmembrane helix</keyword>
<evidence type="ECO:0000313" key="2">
    <source>
        <dbReference type="EMBL" id="KYN24745.1"/>
    </source>
</evidence>